<accession>A0A1R4ERW3</accession>
<gene>
    <name evidence="1" type="ORF">FM111_00435</name>
</gene>
<reference evidence="1 2" key="1">
    <citation type="submission" date="2017-02" db="EMBL/GenBank/DDBJ databases">
        <authorList>
            <person name="Peterson S.W."/>
        </authorList>
    </citation>
    <scope>NUCLEOTIDE SEQUENCE [LARGE SCALE GENOMIC DNA]</scope>
    <source>
        <strain evidence="1 2">3F5N</strain>
    </source>
</reference>
<evidence type="ECO:0000313" key="2">
    <source>
        <dbReference type="Proteomes" id="UP000195766"/>
    </source>
</evidence>
<name>A0A1R4ERW3_BREDI</name>
<evidence type="ECO:0000313" key="1">
    <source>
        <dbReference type="EMBL" id="SJM46352.1"/>
    </source>
</evidence>
<organism evidence="1 2">
    <name type="scientific">Brevundimonas diminuta 3F5N</name>
    <dbReference type="NCBI Taxonomy" id="1255603"/>
    <lineage>
        <taxon>Bacteria</taxon>
        <taxon>Pseudomonadati</taxon>
        <taxon>Pseudomonadota</taxon>
        <taxon>Alphaproteobacteria</taxon>
        <taxon>Caulobacterales</taxon>
        <taxon>Caulobacteraceae</taxon>
        <taxon>Brevundimonas</taxon>
    </lineage>
</organism>
<dbReference type="EMBL" id="FUIE01000005">
    <property type="protein sequence ID" value="SJM46352.1"/>
    <property type="molecule type" value="Genomic_DNA"/>
</dbReference>
<dbReference type="AlphaFoldDB" id="A0A1R4ERW3"/>
<protein>
    <submittedName>
        <fullName evidence="1">Uncharacterized protein</fullName>
    </submittedName>
</protein>
<sequence length="38" mass="4262">MRWAGDLATLLRPMRLGRNGDNRKTLLLLSNNPDPTSP</sequence>
<proteinExistence type="predicted"/>
<dbReference type="Proteomes" id="UP000195766">
    <property type="component" value="Unassembled WGS sequence"/>
</dbReference>